<evidence type="ECO:0000313" key="4">
    <source>
        <dbReference type="Proteomes" id="UP000821853"/>
    </source>
</evidence>
<dbReference type="InterPro" id="IPR048365">
    <property type="entry name" value="TNP-like_RNaseH_N"/>
</dbReference>
<protein>
    <recommendedName>
        <fullName evidence="5">Transposable element P transposase</fullName>
    </recommendedName>
</protein>
<evidence type="ECO:0000259" key="1">
    <source>
        <dbReference type="Pfam" id="PF21787"/>
    </source>
</evidence>
<accession>A0A9J6FRE9</accession>
<dbReference type="OrthoDB" id="7107965at2759"/>
<dbReference type="InterPro" id="IPR048366">
    <property type="entry name" value="TNP-like_GBD"/>
</dbReference>
<feature type="domain" description="Transposable element P transposase-like GTP-binding insertion" evidence="2">
    <location>
        <begin position="124"/>
        <end position="227"/>
    </location>
</feature>
<dbReference type="Pfam" id="PF21787">
    <property type="entry name" value="TNP-like_RNaseH_N"/>
    <property type="match status" value="1"/>
</dbReference>
<keyword evidence="4" id="KW-1185">Reference proteome</keyword>
<evidence type="ECO:0008006" key="5">
    <source>
        <dbReference type="Google" id="ProtNLM"/>
    </source>
</evidence>
<gene>
    <name evidence="3" type="ORF">HPB48_011159</name>
</gene>
<organism evidence="3 4">
    <name type="scientific">Haemaphysalis longicornis</name>
    <name type="common">Bush tick</name>
    <dbReference type="NCBI Taxonomy" id="44386"/>
    <lineage>
        <taxon>Eukaryota</taxon>
        <taxon>Metazoa</taxon>
        <taxon>Ecdysozoa</taxon>
        <taxon>Arthropoda</taxon>
        <taxon>Chelicerata</taxon>
        <taxon>Arachnida</taxon>
        <taxon>Acari</taxon>
        <taxon>Parasitiformes</taxon>
        <taxon>Ixodida</taxon>
        <taxon>Ixodoidea</taxon>
        <taxon>Ixodidae</taxon>
        <taxon>Haemaphysalinae</taxon>
        <taxon>Haemaphysalis</taxon>
    </lineage>
</organism>
<evidence type="ECO:0000259" key="2">
    <source>
        <dbReference type="Pfam" id="PF21788"/>
    </source>
</evidence>
<evidence type="ECO:0000313" key="3">
    <source>
        <dbReference type="EMBL" id="KAH9364825.1"/>
    </source>
</evidence>
<name>A0A9J6FRE9_HAELO</name>
<comment type="caution">
    <text evidence="3">The sequence shown here is derived from an EMBL/GenBank/DDBJ whole genome shotgun (WGS) entry which is preliminary data.</text>
</comment>
<feature type="domain" description="Transposable element P transposase-like RNase H" evidence="1">
    <location>
        <begin position="20"/>
        <end position="96"/>
    </location>
</feature>
<reference evidence="3 4" key="1">
    <citation type="journal article" date="2020" name="Cell">
        <title>Large-Scale Comparative Analyses of Tick Genomes Elucidate Their Genetic Diversity and Vector Capacities.</title>
        <authorList>
            <consortium name="Tick Genome and Microbiome Consortium (TIGMIC)"/>
            <person name="Jia N."/>
            <person name="Wang J."/>
            <person name="Shi W."/>
            <person name="Du L."/>
            <person name="Sun Y."/>
            <person name="Zhan W."/>
            <person name="Jiang J.F."/>
            <person name="Wang Q."/>
            <person name="Zhang B."/>
            <person name="Ji P."/>
            <person name="Bell-Sakyi L."/>
            <person name="Cui X.M."/>
            <person name="Yuan T.T."/>
            <person name="Jiang B.G."/>
            <person name="Yang W.F."/>
            <person name="Lam T.T."/>
            <person name="Chang Q.C."/>
            <person name="Ding S.J."/>
            <person name="Wang X.J."/>
            <person name="Zhu J.G."/>
            <person name="Ruan X.D."/>
            <person name="Zhao L."/>
            <person name="Wei J.T."/>
            <person name="Ye R.Z."/>
            <person name="Que T.C."/>
            <person name="Du C.H."/>
            <person name="Zhou Y.H."/>
            <person name="Cheng J.X."/>
            <person name="Dai P.F."/>
            <person name="Guo W.B."/>
            <person name="Han X.H."/>
            <person name="Huang E.J."/>
            <person name="Li L.F."/>
            <person name="Wei W."/>
            <person name="Gao Y.C."/>
            <person name="Liu J.Z."/>
            <person name="Shao H.Z."/>
            <person name="Wang X."/>
            <person name="Wang C.C."/>
            <person name="Yang T.C."/>
            <person name="Huo Q.B."/>
            <person name="Li W."/>
            <person name="Chen H.Y."/>
            <person name="Chen S.E."/>
            <person name="Zhou L.G."/>
            <person name="Ni X.B."/>
            <person name="Tian J.H."/>
            <person name="Sheng Y."/>
            <person name="Liu T."/>
            <person name="Pan Y.S."/>
            <person name="Xia L.Y."/>
            <person name="Li J."/>
            <person name="Zhao F."/>
            <person name="Cao W.C."/>
        </authorList>
    </citation>
    <scope>NUCLEOTIDE SEQUENCE [LARGE SCALE GENOMIC DNA]</scope>
    <source>
        <strain evidence="3">HaeL-2018</strain>
    </source>
</reference>
<dbReference type="Proteomes" id="UP000821853">
    <property type="component" value="Chromosome 10"/>
</dbReference>
<sequence length="270" mass="30585">MALPSKSCLDKHMKGFKSAFGFNSKVLSALQEKTKEMDEFSHHGGLVFDELKLSENINVKASGELTGFVDLGPFTDDRNKTEASDHGFVVMFQPFQATSKGITCKVPHLVEPGRNVHFISDFPHLIKCIRNAFVSTGLHIPDGHVHVDVVREAWKKDSESLTLKVMPHITQSHVQPTAFEKMRVNLAFQLFSEEVLKGIFLFKDHLVKTFKITPSTEKFIQKMERLIFIKRRKSLRKALNVIQQVQSFWKTFSPFCESGKSMLPSTVGGF</sequence>
<dbReference type="EMBL" id="JABSTR010000002">
    <property type="protein sequence ID" value="KAH9364825.1"/>
    <property type="molecule type" value="Genomic_DNA"/>
</dbReference>
<dbReference type="VEuPathDB" id="VectorBase:HLOH_056349"/>
<dbReference type="AlphaFoldDB" id="A0A9J6FRE9"/>
<dbReference type="Pfam" id="PF21788">
    <property type="entry name" value="TNP-like_GBD"/>
    <property type="match status" value="1"/>
</dbReference>
<proteinExistence type="predicted"/>